<feature type="compositionally biased region" description="Low complexity" evidence="8">
    <location>
        <begin position="113"/>
        <end position="127"/>
    </location>
</feature>
<protein>
    <recommendedName>
        <fullName evidence="13">C3H1-type domain-containing protein</fullName>
    </recommendedName>
</protein>
<evidence type="ECO:0000256" key="7">
    <source>
        <dbReference type="PROSITE-ProRule" id="PRU00723"/>
    </source>
</evidence>
<dbReference type="PANTHER" id="PTHR24009">
    <property type="entry name" value="RNA-BINDING (RRM/RBD/RNP MOTIFS)"/>
    <property type="match status" value="1"/>
</dbReference>
<feature type="compositionally biased region" description="Low complexity" evidence="8">
    <location>
        <begin position="576"/>
        <end position="594"/>
    </location>
</feature>
<feature type="compositionally biased region" description="Low complexity" evidence="8">
    <location>
        <begin position="64"/>
        <end position="73"/>
    </location>
</feature>
<dbReference type="Pfam" id="PF23182">
    <property type="entry name" value="PABC_AtC3H46"/>
    <property type="match status" value="1"/>
</dbReference>
<dbReference type="Proteomes" id="UP000593564">
    <property type="component" value="Unassembled WGS sequence"/>
</dbReference>
<sequence length="717" mass="78519">MDSYEATKIVFSRIQSLDPENASKIMGYIFIQEPGEKEMIRLACGPETLLLSLISQAKTRLGLSSNTSSTPSTPSSPSPFNPMSNPNNNNRPNPFLQSSPRIIIPNNGFHMNPSSSPSSPWSVSGFSDHPNTHMSPRPASSLSYAAVVNGTSNGGSGSFSPPTGSSFSLPPLYNNTTSCSDLADEYNAQDQLSFLDDPLSKNHLDFVDPIMSPSSRSDSIVFPNWGNNHHHQQLHRRSSSVSDVFLGGLGGEDGGTGLGWRPCMYYARGFCKNGNSCKFLHGDFADSPDASAAIVGSPNKLDDFDELLMMKAIHQQRLAAASQLMTGGPFPSNKCINFMNDSPRSAAAALMMGDEFHKFGRCRPERNDFSAMGFGGNANSSSRQIYLTFPADSTFKEEDVANYFSKFGLVQDVRIPYQQKRMFGFVTFVFPETVKTILAKGNPHFVCDSRVLVKPYKEKGKVPDKKQQQHQLERGEYSMCSSPTGLDSREPYDIPIGAGIFFNTQEMMLRRKLEQVELKQAIELQERRLMNLQLMGLKNHHHGHPFQPNLAPGIPIPSPGQPHHHINQSFLLRSDSVNQEVSEENNSSSAAANSPIATPDQQHEQQEVKEGCDNSNGDGNEQCSKPENDDIRESSLEHILPDNLFASPTKSAGDHCSIFSAASAEADDSTTSVTTSASSNNISTLPATSTIDMACYFQMPRKVEVEHIQGRKSPVAV</sequence>
<dbReference type="EMBL" id="JACBKZ010000015">
    <property type="protein sequence ID" value="KAF5931353.1"/>
    <property type="molecule type" value="Genomic_DNA"/>
</dbReference>
<dbReference type="InterPro" id="IPR035979">
    <property type="entry name" value="RBD_domain_sf"/>
</dbReference>
<feature type="region of interest" description="Disordered" evidence="8">
    <location>
        <begin position="62"/>
        <end position="138"/>
    </location>
</feature>
<evidence type="ECO:0000256" key="2">
    <source>
        <dbReference type="ARBA" id="ARBA00022771"/>
    </source>
</evidence>
<dbReference type="SUPFAM" id="SSF54928">
    <property type="entry name" value="RNA-binding domain, RBD"/>
    <property type="match status" value="1"/>
</dbReference>
<feature type="compositionally biased region" description="Low complexity" evidence="8">
    <location>
        <begin position="81"/>
        <end position="94"/>
    </location>
</feature>
<feature type="domain" description="C3H1-type" evidence="10">
    <location>
        <begin position="262"/>
        <end position="284"/>
    </location>
</feature>
<proteinExistence type="predicted"/>
<keyword evidence="2 7" id="KW-0863">Zinc-finger</keyword>
<dbReference type="Pfam" id="PF00076">
    <property type="entry name" value="RRM_1"/>
    <property type="match status" value="1"/>
</dbReference>
<feature type="region of interest" description="Disordered" evidence="8">
    <location>
        <begin position="540"/>
        <end position="631"/>
    </location>
</feature>
<feature type="zinc finger region" description="C3H1-type" evidence="7">
    <location>
        <begin position="262"/>
        <end position="284"/>
    </location>
</feature>
<dbReference type="InterPro" id="IPR034365">
    <property type="entry name" value="AtC3H46-like_RRM"/>
</dbReference>
<evidence type="ECO:0000256" key="5">
    <source>
        <dbReference type="ARBA" id="ARBA00023125"/>
    </source>
</evidence>
<keyword evidence="3 7" id="KW-0862">Zinc</keyword>
<evidence type="ECO:0000256" key="8">
    <source>
        <dbReference type="SAM" id="MobiDB-lite"/>
    </source>
</evidence>
<organism evidence="11 12">
    <name type="scientific">Camellia sinensis</name>
    <name type="common">Tea plant</name>
    <name type="synonym">Thea sinensis</name>
    <dbReference type="NCBI Taxonomy" id="4442"/>
    <lineage>
        <taxon>Eukaryota</taxon>
        <taxon>Viridiplantae</taxon>
        <taxon>Streptophyta</taxon>
        <taxon>Embryophyta</taxon>
        <taxon>Tracheophyta</taxon>
        <taxon>Spermatophyta</taxon>
        <taxon>Magnoliopsida</taxon>
        <taxon>eudicotyledons</taxon>
        <taxon>Gunneridae</taxon>
        <taxon>Pentapetalae</taxon>
        <taxon>asterids</taxon>
        <taxon>Ericales</taxon>
        <taxon>Theaceae</taxon>
        <taxon>Camellia</taxon>
    </lineage>
</organism>
<gene>
    <name evidence="11" type="ORF">HYC85_032226</name>
</gene>
<dbReference type="Pfam" id="PF00642">
    <property type="entry name" value="zf-CCCH"/>
    <property type="match status" value="1"/>
</dbReference>
<comment type="caution">
    <text evidence="11">The sequence shown here is derived from an EMBL/GenBank/DDBJ whole genome shotgun (WGS) entry which is preliminary data.</text>
</comment>
<dbReference type="GO" id="GO:0003723">
    <property type="term" value="F:RNA binding"/>
    <property type="evidence" value="ECO:0007669"/>
    <property type="project" value="UniProtKB-UniRule"/>
</dbReference>
<reference evidence="11 12" key="2">
    <citation type="submission" date="2020-07" db="EMBL/GenBank/DDBJ databases">
        <title>Genome assembly of wild tea tree DASZ reveals pedigree and selection history of tea varieties.</title>
        <authorList>
            <person name="Zhang W."/>
        </authorList>
    </citation>
    <scope>NUCLEOTIDE SEQUENCE [LARGE SCALE GENOMIC DNA]</scope>
    <source>
        <strain evidence="12">cv. G240</strain>
        <tissue evidence="11">Leaf</tissue>
    </source>
</reference>
<dbReference type="CDD" id="cd12458">
    <property type="entry name" value="RRM_AtC3H46_like"/>
    <property type="match status" value="1"/>
</dbReference>
<feature type="region of interest" description="Disordered" evidence="8">
    <location>
        <begin position="458"/>
        <end position="484"/>
    </location>
</feature>
<dbReference type="SUPFAM" id="SSF90229">
    <property type="entry name" value="CCCH zinc finger"/>
    <property type="match status" value="1"/>
</dbReference>
<evidence type="ECO:0008006" key="13">
    <source>
        <dbReference type="Google" id="ProtNLM"/>
    </source>
</evidence>
<accession>A0A7J7FSJ5</accession>
<dbReference type="InterPro" id="IPR012677">
    <property type="entry name" value="Nucleotide-bd_a/b_plait_sf"/>
</dbReference>
<dbReference type="Gene3D" id="4.10.1000.10">
    <property type="entry name" value="Zinc finger, CCCH-type"/>
    <property type="match status" value="1"/>
</dbReference>
<feature type="compositionally biased region" description="Basic and acidic residues" evidence="8">
    <location>
        <begin position="601"/>
        <end position="612"/>
    </location>
</feature>
<evidence type="ECO:0000256" key="1">
    <source>
        <dbReference type="ARBA" id="ARBA00022723"/>
    </source>
</evidence>
<dbReference type="SMART" id="SM00360">
    <property type="entry name" value="RRM"/>
    <property type="match status" value="1"/>
</dbReference>
<keyword evidence="5" id="KW-0238">DNA-binding</keyword>
<keyword evidence="4 6" id="KW-0694">RNA-binding</keyword>
<dbReference type="GO" id="GO:0003677">
    <property type="term" value="F:DNA binding"/>
    <property type="evidence" value="ECO:0007669"/>
    <property type="project" value="UniProtKB-KW"/>
</dbReference>
<feature type="compositionally biased region" description="Polar residues" evidence="8">
    <location>
        <begin position="613"/>
        <end position="623"/>
    </location>
</feature>
<dbReference type="InterPro" id="IPR056276">
    <property type="entry name" value="AtC3H46-like_PABC-like"/>
</dbReference>
<dbReference type="AlphaFoldDB" id="A0A7J7FSJ5"/>
<dbReference type="Gene3D" id="3.30.70.330">
    <property type="match status" value="1"/>
</dbReference>
<evidence type="ECO:0000256" key="4">
    <source>
        <dbReference type="ARBA" id="ARBA00022884"/>
    </source>
</evidence>
<evidence type="ECO:0000259" key="10">
    <source>
        <dbReference type="PROSITE" id="PS50103"/>
    </source>
</evidence>
<evidence type="ECO:0000256" key="3">
    <source>
        <dbReference type="ARBA" id="ARBA00022833"/>
    </source>
</evidence>
<evidence type="ECO:0000259" key="9">
    <source>
        <dbReference type="PROSITE" id="PS50102"/>
    </source>
</evidence>
<feature type="compositionally biased region" description="Basic and acidic residues" evidence="8">
    <location>
        <begin position="458"/>
        <end position="476"/>
    </location>
</feature>
<evidence type="ECO:0000313" key="11">
    <source>
        <dbReference type="EMBL" id="KAF5931353.1"/>
    </source>
</evidence>
<keyword evidence="12" id="KW-1185">Reference proteome</keyword>
<dbReference type="PROSITE" id="PS50103">
    <property type="entry name" value="ZF_C3H1"/>
    <property type="match status" value="1"/>
</dbReference>
<dbReference type="SMART" id="SM00356">
    <property type="entry name" value="ZnF_C3H1"/>
    <property type="match status" value="1"/>
</dbReference>
<evidence type="ECO:0000313" key="12">
    <source>
        <dbReference type="Proteomes" id="UP000593564"/>
    </source>
</evidence>
<dbReference type="PROSITE" id="PS50102">
    <property type="entry name" value="RRM"/>
    <property type="match status" value="1"/>
</dbReference>
<dbReference type="InterPro" id="IPR000571">
    <property type="entry name" value="Znf_CCCH"/>
</dbReference>
<dbReference type="InterPro" id="IPR036855">
    <property type="entry name" value="Znf_CCCH_sf"/>
</dbReference>
<dbReference type="GO" id="GO:0008270">
    <property type="term" value="F:zinc ion binding"/>
    <property type="evidence" value="ECO:0007669"/>
    <property type="project" value="UniProtKB-KW"/>
</dbReference>
<dbReference type="PANTHER" id="PTHR24009:SF11">
    <property type="entry name" value="ZINC FINGER CCCH DOMAIN-CONTAINING PROTEIN 53-LIKE"/>
    <property type="match status" value="1"/>
</dbReference>
<dbReference type="FunFam" id="3.30.70.330:FF:000678">
    <property type="entry name" value="zinc finger CCCH domain-containing protein 53-like isoform X2"/>
    <property type="match status" value="1"/>
</dbReference>
<name>A0A7J7FSJ5_CAMSI</name>
<keyword evidence="1 7" id="KW-0479">Metal-binding</keyword>
<feature type="domain" description="RRM" evidence="9">
    <location>
        <begin position="383"/>
        <end position="459"/>
    </location>
</feature>
<reference evidence="12" key="1">
    <citation type="journal article" date="2020" name="Nat. Commun.">
        <title>Genome assembly of wild tea tree DASZ reveals pedigree and selection history of tea varieties.</title>
        <authorList>
            <person name="Zhang W."/>
            <person name="Zhang Y."/>
            <person name="Qiu H."/>
            <person name="Guo Y."/>
            <person name="Wan H."/>
            <person name="Zhang X."/>
            <person name="Scossa F."/>
            <person name="Alseekh S."/>
            <person name="Zhang Q."/>
            <person name="Wang P."/>
            <person name="Xu L."/>
            <person name="Schmidt M.H."/>
            <person name="Jia X."/>
            <person name="Li D."/>
            <person name="Zhu A."/>
            <person name="Guo F."/>
            <person name="Chen W."/>
            <person name="Ni D."/>
            <person name="Usadel B."/>
            <person name="Fernie A.R."/>
            <person name="Wen W."/>
        </authorList>
    </citation>
    <scope>NUCLEOTIDE SEQUENCE [LARGE SCALE GENOMIC DNA]</scope>
    <source>
        <strain evidence="12">cv. G240</strain>
    </source>
</reference>
<evidence type="ECO:0000256" key="6">
    <source>
        <dbReference type="PROSITE-ProRule" id="PRU00176"/>
    </source>
</evidence>
<dbReference type="InterPro" id="IPR000504">
    <property type="entry name" value="RRM_dom"/>
</dbReference>